<dbReference type="EMBL" id="MHQK01000007">
    <property type="protein sequence ID" value="OHA02167.1"/>
    <property type="molecule type" value="Genomic_DNA"/>
</dbReference>
<gene>
    <name evidence="1" type="ORF">A3C12_01145</name>
</gene>
<reference evidence="1 2" key="1">
    <citation type="journal article" date="2016" name="Nat. Commun.">
        <title>Thousands of microbial genomes shed light on interconnected biogeochemical processes in an aquifer system.</title>
        <authorList>
            <person name="Anantharaman K."/>
            <person name="Brown C.T."/>
            <person name="Hug L.A."/>
            <person name="Sharon I."/>
            <person name="Castelle C.J."/>
            <person name="Probst A.J."/>
            <person name="Thomas B.C."/>
            <person name="Singh A."/>
            <person name="Wilkins M.J."/>
            <person name="Karaoz U."/>
            <person name="Brodie E.L."/>
            <person name="Williams K.H."/>
            <person name="Hubbard S.S."/>
            <person name="Banfield J.F."/>
        </authorList>
    </citation>
    <scope>NUCLEOTIDE SEQUENCE [LARGE SCALE GENOMIC DNA]</scope>
</reference>
<proteinExistence type="predicted"/>
<evidence type="ECO:0000313" key="2">
    <source>
        <dbReference type="Proteomes" id="UP000178710"/>
    </source>
</evidence>
<accession>A0A1G2KRU6</accession>
<sequence>MELMISANEVMIDGEPVFMVPVVGQEIRVAGIASPPNSHSGELGHRHLFVGTDGCCSGNIYTLTRHGWKEKFGLTSTLGMDIGVRDIVPVVHRDGVIRFEDRPCLLAAGYSCNGRGVRLISPVAPTKPLEIVGNDEWNELVPSMSLVRPALRVGPTYPEGSVHLDIYWGDAWSGRWYREIYGTTDLTKRLEAHGIDVGQENPFWVVARR</sequence>
<protein>
    <submittedName>
        <fullName evidence="1">Uncharacterized protein</fullName>
    </submittedName>
</protein>
<dbReference type="Proteomes" id="UP000178710">
    <property type="component" value="Unassembled WGS sequence"/>
</dbReference>
<organism evidence="1 2">
    <name type="scientific">Candidatus Sungbacteria bacterium RIFCSPHIGHO2_02_FULL_49_20</name>
    <dbReference type="NCBI Taxonomy" id="1802272"/>
    <lineage>
        <taxon>Bacteria</taxon>
        <taxon>Candidatus Sungiibacteriota</taxon>
    </lineage>
</organism>
<evidence type="ECO:0000313" key="1">
    <source>
        <dbReference type="EMBL" id="OHA02167.1"/>
    </source>
</evidence>
<comment type="caution">
    <text evidence="1">The sequence shown here is derived from an EMBL/GenBank/DDBJ whole genome shotgun (WGS) entry which is preliminary data.</text>
</comment>
<name>A0A1G2KRU6_9BACT</name>
<dbReference type="AlphaFoldDB" id="A0A1G2KRU6"/>